<protein>
    <submittedName>
        <fullName evidence="1">Uncharacterized protein</fullName>
    </submittedName>
</protein>
<sequence length="35" mass="3792">MTDHDLLGAADMTSRTMSETPLKIMGGKHTLLFGD</sequence>
<dbReference type="EMBL" id="ANJA01001833">
    <property type="protein sequence ID" value="ETO74033.1"/>
    <property type="molecule type" value="Genomic_DNA"/>
</dbReference>
<proteinExistence type="predicted"/>
<gene>
    <name evidence="1" type="ORF">F444_10129</name>
</gene>
<dbReference type="Proteomes" id="UP000028582">
    <property type="component" value="Unassembled WGS sequence"/>
</dbReference>
<evidence type="ECO:0000313" key="2">
    <source>
        <dbReference type="Proteomes" id="UP000028582"/>
    </source>
</evidence>
<reference evidence="1 2" key="1">
    <citation type="submission" date="2013-11" db="EMBL/GenBank/DDBJ databases">
        <title>The Genome Sequence of Phytophthora parasitica P1976.</title>
        <authorList>
            <consortium name="The Broad Institute Genomics Platform"/>
            <person name="Russ C."/>
            <person name="Tyler B."/>
            <person name="Panabieres F."/>
            <person name="Shan W."/>
            <person name="Tripathy S."/>
            <person name="Grunwald N."/>
            <person name="Machado M."/>
            <person name="Johnson C.S."/>
            <person name="Walker B."/>
            <person name="Young S."/>
            <person name="Zeng Q."/>
            <person name="Gargeya S."/>
            <person name="Fitzgerald M."/>
            <person name="Haas B."/>
            <person name="Abouelleil A."/>
            <person name="Allen A.W."/>
            <person name="Alvarado L."/>
            <person name="Arachchi H.M."/>
            <person name="Berlin A.M."/>
            <person name="Chapman S.B."/>
            <person name="Gainer-Dewar J."/>
            <person name="Goldberg J."/>
            <person name="Griggs A."/>
            <person name="Gujja S."/>
            <person name="Hansen M."/>
            <person name="Howarth C."/>
            <person name="Imamovic A."/>
            <person name="Ireland A."/>
            <person name="Larimer J."/>
            <person name="McCowan C."/>
            <person name="Murphy C."/>
            <person name="Pearson M."/>
            <person name="Poon T.W."/>
            <person name="Priest M."/>
            <person name="Roberts A."/>
            <person name="Saif S."/>
            <person name="Shea T."/>
            <person name="Sisk P."/>
            <person name="Sykes S."/>
            <person name="Wortman J."/>
            <person name="Nusbaum C."/>
            <person name="Birren B."/>
        </authorList>
    </citation>
    <scope>NUCLEOTIDE SEQUENCE [LARGE SCALE GENOMIC DNA]</scope>
    <source>
        <strain evidence="1 2">P1976</strain>
    </source>
</reference>
<accession>A0A081A572</accession>
<name>A0A081A572_PHYNI</name>
<comment type="caution">
    <text evidence="1">The sequence shown here is derived from an EMBL/GenBank/DDBJ whole genome shotgun (WGS) entry which is preliminary data.</text>
</comment>
<organism evidence="1 2">
    <name type="scientific">Phytophthora nicotianae P1976</name>
    <dbReference type="NCBI Taxonomy" id="1317066"/>
    <lineage>
        <taxon>Eukaryota</taxon>
        <taxon>Sar</taxon>
        <taxon>Stramenopiles</taxon>
        <taxon>Oomycota</taxon>
        <taxon>Peronosporomycetes</taxon>
        <taxon>Peronosporales</taxon>
        <taxon>Peronosporaceae</taxon>
        <taxon>Phytophthora</taxon>
    </lineage>
</organism>
<evidence type="ECO:0000313" key="1">
    <source>
        <dbReference type="EMBL" id="ETO74033.1"/>
    </source>
</evidence>
<dbReference type="AlphaFoldDB" id="A0A081A572"/>